<evidence type="ECO:0000313" key="2">
    <source>
        <dbReference type="Proteomes" id="UP001234216"/>
    </source>
</evidence>
<dbReference type="AlphaFoldDB" id="A0AAW8FMZ0"/>
<gene>
    <name evidence="1" type="ORF">QFZ22_007477</name>
</gene>
<accession>A0AAW8FMZ0</accession>
<dbReference type="Proteomes" id="UP001234216">
    <property type="component" value="Unassembled WGS sequence"/>
</dbReference>
<proteinExistence type="predicted"/>
<name>A0AAW8FMZ0_9ACTN</name>
<organism evidence="1 2">
    <name type="scientific">Streptomyces canus</name>
    <dbReference type="NCBI Taxonomy" id="58343"/>
    <lineage>
        <taxon>Bacteria</taxon>
        <taxon>Bacillati</taxon>
        <taxon>Actinomycetota</taxon>
        <taxon>Actinomycetes</taxon>
        <taxon>Kitasatosporales</taxon>
        <taxon>Streptomycetaceae</taxon>
        <taxon>Streptomyces</taxon>
        <taxon>Streptomyces aurantiacus group</taxon>
    </lineage>
</organism>
<dbReference type="EMBL" id="JAUSZV010000005">
    <property type="protein sequence ID" value="MDQ0911492.1"/>
    <property type="molecule type" value="Genomic_DNA"/>
</dbReference>
<protein>
    <submittedName>
        <fullName evidence="1">Uncharacterized protein</fullName>
    </submittedName>
</protein>
<dbReference type="RefSeq" id="WP_306983048.1">
    <property type="nucleotide sequence ID" value="NZ_JAUSZV010000005.1"/>
</dbReference>
<evidence type="ECO:0000313" key="1">
    <source>
        <dbReference type="EMBL" id="MDQ0911492.1"/>
    </source>
</evidence>
<comment type="caution">
    <text evidence="1">The sequence shown here is derived from an EMBL/GenBank/DDBJ whole genome shotgun (WGS) entry which is preliminary data.</text>
</comment>
<reference evidence="1" key="1">
    <citation type="submission" date="2023-07" db="EMBL/GenBank/DDBJ databases">
        <title>Comparative genomics of wheat-associated soil bacteria to identify genetic determinants of phenazine resistance.</title>
        <authorList>
            <person name="Mouncey N."/>
        </authorList>
    </citation>
    <scope>NUCLEOTIDE SEQUENCE</scope>
    <source>
        <strain evidence="1">V4I22</strain>
    </source>
</reference>
<sequence>MAASYPVKAGEQSSASAVRRNVAVGPPSIEQISYGLNLGPDKAEQPPLSVVAVSRLVDAPRRMTCWF</sequence>